<reference evidence="1" key="2">
    <citation type="journal article" date="2015" name="Data Brief">
        <title>Shoot transcriptome of the giant reed, Arundo donax.</title>
        <authorList>
            <person name="Barrero R.A."/>
            <person name="Guerrero F.D."/>
            <person name="Moolhuijzen P."/>
            <person name="Goolsby J.A."/>
            <person name="Tidwell J."/>
            <person name="Bellgard S.E."/>
            <person name="Bellgard M.I."/>
        </authorList>
    </citation>
    <scope>NUCLEOTIDE SEQUENCE</scope>
    <source>
        <tissue evidence="1">Shoot tissue taken approximately 20 cm above the soil surface</tissue>
    </source>
</reference>
<name>A0A0A9HXR6_ARUDO</name>
<evidence type="ECO:0000313" key="1">
    <source>
        <dbReference type="EMBL" id="JAE39651.1"/>
    </source>
</evidence>
<accession>A0A0A9HXR6</accession>
<dbReference type="EMBL" id="GBRH01158245">
    <property type="protein sequence ID" value="JAE39651.1"/>
    <property type="molecule type" value="Transcribed_RNA"/>
</dbReference>
<sequence>MLRLICLMAMMPFW</sequence>
<protein>
    <submittedName>
        <fullName evidence="1">Uncharacterized protein</fullName>
    </submittedName>
</protein>
<organism evidence="1">
    <name type="scientific">Arundo donax</name>
    <name type="common">Giant reed</name>
    <name type="synonym">Donax arundinaceus</name>
    <dbReference type="NCBI Taxonomy" id="35708"/>
    <lineage>
        <taxon>Eukaryota</taxon>
        <taxon>Viridiplantae</taxon>
        <taxon>Streptophyta</taxon>
        <taxon>Embryophyta</taxon>
        <taxon>Tracheophyta</taxon>
        <taxon>Spermatophyta</taxon>
        <taxon>Magnoliopsida</taxon>
        <taxon>Liliopsida</taxon>
        <taxon>Poales</taxon>
        <taxon>Poaceae</taxon>
        <taxon>PACMAD clade</taxon>
        <taxon>Arundinoideae</taxon>
        <taxon>Arundineae</taxon>
        <taxon>Arundo</taxon>
    </lineage>
</organism>
<reference evidence="1" key="1">
    <citation type="submission" date="2014-09" db="EMBL/GenBank/DDBJ databases">
        <authorList>
            <person name="Magalhaes I.L.F."/>
            <person name="Oliveira U."/>
            <person name="Santos F.R."/>
            <person name="Vidigal T.H.D.A."/>
            <person name="Brescovit A.D."/>
            <person name="Santos A.J."/>
        </authorList>
    </citation>
    <scope>NUCLEOTIDE SEQUENCE</scope>
    <source>
        <tissue evidence="1">Shoot tissue taken approximately 20 cm above the soil surface</tissue>
    </source>
</reference>
<proteinExistence type="predicted"/>